<feature type="compositionally biased region" description="Basic and acidic residues" evidence="1">
    <location>
        <begin position="18"/>
        <end position="40"/>
    </location>
</feature>
<dbReference type="Proteomes" id="UP001168877">
    <property type="component" value="Unassembled WGS sequence"/>
</dbReference>
<sequence length="143" mass="16020">MLLQSMVVKSPKTFAKTLETREREKNQRWEGQEGSTRNRERRFEWRFQRRSHTCLSRPSLSLPSFALSSTSFHNGTTKAPSFETISPSASFQTPTSSASVLALLMSTKAITSNCLRRLKNPPLNSIPPIPAVTSKKTVTFFAG</sequence>
<organism evidence="2 3">
    <name type="scientific">Acer saccharum</name>
    <name type="common">Sugar maple</name>
    <dbReference type="NCBI Taxonomy" id="4024"/>
    <lineage>
        <taxon>Eukaryota</taxon>
        <taxon>Viridiplantae</taxon>
        <taxon>Streptophyta</taxon>
        <taxon>Embryophyta</taxon>
        <taxon>Tracheophyta</taxon>
        <taxon>Spermatophyta</taxon>
        <taxon>Magnoliopsida</taxon>
        <taxon>eudicotyledons</taxon>
        <taxon>Gunneridae</taxon>
        <taxon>Pentapetalae</taxon>
        <taxon>rosids</taxon>
        <taxon>malvids</taxon>
        <taxon>Sapindales</taxon>
        <taxon>Sapindaceae</taxon>
        <taxon>Hippocastanoideae</taxon>
        <taxon>Acereae</taxon>
        <taxon>Acer</taxon>
    </lineage>
</organism>
<proteinExistence type="predicted"/>
<reference evidence="2" key="2">
    <citation type="submission" date="2023-06" db="EMBL/GenBank/DDBJ databases">
        <authorList>
            <person name="Swenson N.G."/>
            <person name="Wegrzyn J.L."/>
            <person name="Mcevoy S.L."/>
        </authorList>
    </citation>
    <scope>NUCLEOTIDE SEQUENCE</scope>
    <source>
        <strain evidence="2">NS2018</strain>
        <tissue evidence="2">Leaf</tissue>
    </source>
</reference>
<gene>
    <name evidence="2" type="ORF">LWI29_025609</name>
</gene>
<feature type="region of interest" description="Disordered" evidence="1">
    <location>
        <begin position="17"/>
        <end position="40"/>
    </location>
</feature>
<accession>A0AA39TCX1</accession>
<name>A0AA39TCX1_ACESA</name>
<protein>
    <submittedName>
        <fullName evidence="2">Uncharacterized protein</fullName>
    </submittedName>
</protein>
<comment type="caution">
    <text evidence="2">The sequence shown here is derived from an EMBL/GenBank/DDBJ whole genome shotgun (WGS) entry which is preliminary data.</text>
</comment>
<evidence type="ECO:0000256" key="1">
    <source>
        <dbReference type="SAM" id="MobiDB-lite"/>
    </source>
</evidence>
<evidence type="ECO:0000313" key="2">
    <source>
        <dbReference type="EMBL" id="KAK0605333.1"/>
    </source>
</evidence>
<dbReference type="EMBL" id="JAUESC010000002">
    <property type="protein sequence ID" value="KAK0605333.1"/>
    <property type="molecule type" value="Genomic_DNA"/>
</dbReference>
<dbReference type="AlphaFoldDB" id="A0AA39TCX1"/>
<evidence type="ECO:0000313" key="3">
    <source>
        <dbReference type="Proteomes" id="UP001168877"/>
    </source>
</evidence>
<keyword evidence="3" id="KW-1185">Reference proteome</keyword>
<reference evidence="2" key="1">
    <citation type="journal article" date="2022" name="Plant J.">
        <title>Strategies of tolerance reflected in two North American maple genomes.</title>
        <authorList>
            <person name="McEvoy S.L."/>
            <person name="Sezen U.U."/>
            <person name="Trouern-Trend A."/>
            <person name="McMahon S.M."/>
            <person name="Schaberg P.G."/>
            <person name="Yang J."/>
            <person name="Wegrzyn J.L."/>
            <person name="Swenson N.G."/>
        </authorList>
    </citation>
    <scope>NUCLEOTIDE SEQUENCE</scope>
    <source>
        <strain evidence="2">NS2018</strain>
    </source>
</reference>